<comment type="caution">
    <text evidence="1">The sequence shown here is derived from an EMBL/GenBank/DDBJ whole genome shotgun (WGS) entry which is preliminary data.</text>
</comment>
<reference evidence="1 2" key="1">
    <citation type="journal article" date="2021" name="Elife">
        <title>Chloroplast acquisition without the gene transfer in kleptoplastic sea slugs, Plakobranchus ocellatus.</title>
        <authorList>
            <person name="Maeda T."/>
            <person name="Takahashi S."/>
            <person name="Yoshida T."/>
            <person name="Shimamura S."/>
            <person name="Takaki Y."/>
            <person name="Nagai Y."/>
            <person name="Toyoda A."/>
            <person name="Suzuki Y."/>
            <person name="Arimoto A."/>
            <person name="Ishii H."/>
            <person name="Satoh N."/>
            <person name="Nishiyama T."/>
            <person name="Hasebe M."/>
            <person name="Maruyama T."/>
            <person name="Minagawa J."/>
            <person name="Obokata J."/>
            <person name="Shigenobu S."/>
        </authorList>
    </citation>
    <scope>NUCLEOTIDE SEQUENCE [LARGE SCALE GENOMIC DNA]</scope>
</reference>
<keyword evidence="2" id="KW-1185">Reference proteome</keyword>
<evidence type="ECO:0000313" key="1">
    <source>
        <dbReference type="EMBL" id="GFR60080.1"/>
    </source>
</evidence>
<dbReference type="Proteomes" id="UP000762676">
    <property type="component" value="Unassembled WGS sequence"/>
</dbReference>
<dbReference type="EMBL" id="BMAT01007223">
    <property type="protein sequence ID" value="GFR60080.1"/>
    <property type="molecule type" value="Genomic_DNA"/>
</dbReference>
<accession>A0AAV4EH55</accession>
<sequence>MWLLFVLLKVEETGICDIRTGTRAAGLVKLNNWWPSEVLDTTRRADSFGVAEVTSGSGEIPETGTRAAGLVKLNNWWPSEALDIKRRADSFGVNEVTSGCGELPAVGNTMEALTGFAESIVL</sequence>
<name>A0AAV4EH55_9GAST</name>
<proteinExistence type="predicted"/>
<protein>
    <submittedName>
        <fullName evidence="1">Uncharacterized protein</fullName>
    </submittedName>
</protein>
<dbReference type="AlphaFoldDB" id="A0AAV4EH55"/>
<evidence type="ECO:0000313" key="2">
    <source>
        <dbReference type="Proteomes" id="UP000762676"/>
    </source>
</evidence>
<organism evidence="1 2">
    <name type="scientific">Elysia marginata</name>
    <dbReference type="NCBI Taxonomy" id="1093978"/>
    <lineage>
        <taxon>Eukaryota</taxon>
        <taxon>Metazoa</taxon>
        <taxon>Spiralia</taxon>
        <taxon>Lophotrochozoa</taxon>
        <taxon>Mollusca</taxon>
        <taxon>Gastropoda</taxon>
        <taxon>Heterobranchia</taxon>
        <taxon>Euthyneura</taxon>
        <taxon>Panpulmonata</taxon>
        <taxon>Sacoglossa</taxon>
        <taxon>Placobranchoidea</taxon>
        <taxon>Plakobranchidae</taxon>
        <taxon>Elysia</taxon>
    </lineage>
</organism>
<gene>
    <name evidence="1" type="ORF">ElyMa_003522200</name>
</gene>